<keyword evidence="6 8" id="KW-0560">Oxidoreductase</keyword>
<evidence type="ECO:0000256" key="8">
    <source>
        <dbReference type="RuleBase" id="RU003862"/>
    </source>
</evidence>
<comment type="caution">
    <text evidence="9">The sequence shown here is derived from an EMBL/GenBank/DDBJ whole genome shotgun (WGS) entry which is preliminary data.</text>
</comment>
<evidence type="ECO:0000256" key="7">
    <source>
        <dbReference type="ARBA" id="ARBA00048628"/>
    </source>
</evidence>
<dbReference type="Gene3D" id="3.20.20.220">
    <property type="match status" value="1"/>
</dbReference>
<protein>
    <recommendedName>
        <fullName evidence="8">Methylenetetrahydrofolate reductase</fullName>
    </recommendedName>
</protein>
<name>A0ABW1J577_9PSEU</name>
<sequence length="328" mass="34500">MTAPASAGSLPPAARGLRTALREGRFAVTAEIGPPRGADPAAVTEKAALLHGWVDAANITDNQGAHVRMSSLAGSLLVARAGVAPVMQLTCRDRNRIALQSDLLSAAALGIPNVLLLTGDHPCFGDHPDAKPVFDLDSVQLVWTARTLRDEGRLLSGRALSPRPEFLIGAVENPFAPPTRFRAARLGKKVAAGADFVQTQFVFDLPGFERFMTGVRDLGLDRRCAVIAGVGPVRSLAALEFIRSKVPGVYVPDEVVRRLRGVPGDRVAGEGVRLCAETIEALRTVPGVAGVHVMAFGFERGVPEILERAGLARDRAGQHAVGGGGGAR</sequence>
<dbReference type="Proteomes" id="UP001596302">
    <property type="component" value="Unassembled WGS sequence"/>
</dbReference>
<dbReference type="EMBL" id="JBHSQW010000034">
    <property type="protein sequence ID" value="MFC5995852.1"/>
    <property type="molecule type" value="Genomic_DNA"/>
</dbReference>
<evidence type="ECO:0000256" key="4">
    <source>
        <dbReference type="ARBA" id="ARBA00022630"/>
    </source>
</evidence>
<comment type="cofactor">
    <cofactor evidence="1 8">
        <name>FAD</name>
        <dbReference type="ChEBI" id="CHEBI:57692"/>
    </cofactor>
</comment>
<accession>A0ABW1J577</accession>
<organism evidence="9 10">
    <name type="scientific">Pseudonocardia hispaniensis</name>
    <dbReference type="NCBI Taxonomy" id="904933"/>
    <lineage>
        <taxon>Bacteria</taxon>
        <taxon>Bacillati</taxon>
        <taxon>Actinomycetota</taxon>
        <taxon>Actinomycetes</taxon>
        <taxon>Pseudonocardiales</taxon>
        <taxon>Pseudonocardiaceae</taxon>
        <taxon>Pseudonocardia</taxon>
    </lineage>
</organism>
<keyword evidence="4 8" id="KW-0285">Flavoprotein</keyword>
<evidence type="ECO:0000256" key="6">
    <source>
        <dbReference type="ARBA" id="ARBA00023002"/>
    </source>
</evidence>
<evidence type="ECO:0000256" key="5">
    <source>
        <dbReference type="ARBA" id="ARBA00022827"/>
    </source>
</evidence>
<dbReference type="Pfam" id="PF02219">
    <property type="entry name" value="MTHFR"/>
    <property type="match status" value="1"/>
</dbReference>
<evidence type="ECO:0000313" key="9">
    <source>
        <dbReference type="EMBL" id="MFC5995852.1"/>
    </source>
</evidence>
<dbReference type="PANTHER" id="PTHR45754">
    <property type="entry name" value="METHYLENETETRAHYDROFOLATE REDUCTASE"/>
    <property type="match status" value="1"/>
</dbReference>
<evidence type="ECO:0000313" key="10">
    <source>
        <dbReference type="Proteomes" id="UP001596302"/>
    </source>
</evidence>
<comment type="pathway">
    <text evidence="2 8">One-carbon metabolism; tetrahydrofolate interconversion.</text>
</comment>
<gene>
    <name evidence="9" type="ORF">ACFQE5_16710</name>
</gene>
<reference evidence="10" key="1">
    <citation type="journal article" date="2019" name="Int. J. Syst. Evol. Microbiol.">
        <title>The Global Catalogue of Microorganisms (GCM) 10K type strain sequencing project: providing services to taxonomists for standard genome sequencing and annotation.</title>
        <authorList>
            <consortium name="The Broad Institute Genomics Platform"/>
            <consortium name="The Broad Institute Genome Sequencing Center for Infectious Disease"/>
            <person name="Wu L."/>
            <person name="Ma J."/>
        </authorList>
    </citation>
    <scope>NUCLEOTIDE SEQUENCE [LARGE SCALE GENOMIC DNA]</scope>
    <source>
        <strain evidence="10">CCM 8391</strain>
    </source>
</reference>
<dbReference type="SUPFAM" id="SSF51730">
    <property type="entry name" value="FAD-linked oxidoreductase"/>
    <property type="match status" value="1"/>
</dbReference>
<proteinExistence type="inferred from homology"/>
<dbReference type="InterPro" id="IPR003171">
    <property type="entry name" value="Mehydrof_redctse-like"/>
</dbReference>
<evidence type="ECO:0000256" key="3">
    <source>
        <dbReference type="ARBA" id="ARBA00006743"/>
    </source>
</evidence>
<evidence type="ECO:0000256" key="1">
    <source>
        <dbReference type="ARBA" id="ARBA00001974"/>
    </source>
</evidence>
<dbReference type="RefSeq" id="WP_379586187.1">
    <property type="nucleotide sequence ID" value="NZ_JBHSQW010000034.1"/>
</dbReference>
<keyword evidence="5 8" id="KW-0274">FAD</keyword>
<comment type="similarity">
    <text evidence="3 8">Belongs to the methylenetetrahydrofolate reductase family.</text>
</comment>
<dbReference type="InterPro" id="IPR029041">
    <property type="entry name" value="FAD-linked_oxidoreductase-like"/>
</dbReference>
<comment type="catalytic activity">
    <reaction evidence="7">
        <text>(6S)-5-methyl-5,6,7,8-tetrahydrofolate + NAD(+) = (6R)-5,10-methylene-5,6,7,8-tetrahydrofolate + NADH + H(+)</text>
        <dbReference type="Rhea" id="RHEA:19821"/>
        <dbReference type="ChEBI" id="CHEBI:15378"/>
        <dbReference type="ChEBI" id="CHEBI:15636"/>
        <dbReference type="ChEBI" id="CHEBI:18608"/>
        <dbReference type="ChEBI" id="CHEBI:57540"/>
        <dbReference type="ChEBI" id="CHEBI:57945"/>
        <dbReference type="EC" id="1.5.1.54"/>
    </reaction>
    <physiologicalReaction direction="right-to-left" evidence="7">
        <dbReference type="Rhea" id="RHEA:19823"/>
    </physiologicalReaction>
</comment>
<evidence type="ECO:0000256" key="2">
    <source>
        <dbReference type="ARBA" id="ARBA00004777"/>
    </source>
</evidence>
<keyword evidence="10" id="KW-1185">Reference proteome</keyword>
<dbReference type="CDD" id="cd00537">
    <property type="entry name" value="MTHFR"/>
    <property type="match status" value="1"/>
</dbReference>
<dbReference type="PANTHER" id="PTHR45754:SF3">
    <property type="entry name" value="METHYLENETETRAHYDROFOLATE REDUCTASE (NADPH)"/>
    <property type="match status" value="1"/>
</dbReference>